<evidence type="ECO:0000313" key="6">
    <source>
        <dbReference type="Proteomes" id="UP001262754"/>
    </source>
</evidence>
<evidence type="ECO:0000256" key="2">
    <source>
        <dbReference type="ARBA" id="ARBA00007131"/>
    </source>
</evidence>
<keyword evidence="3" id="KW-0786">Thiamine pyrophosphate</keyword>
<evidence type="ECO:0000256" key="1">
    <source>
        <dbReference type="ARBA" id="ARBA00001964"/>
    </source>
</evidence>
<dbReference type="CDD" id="cd02012">
    <property type="entry name" value="TPP_TK"/>
    <property type="match status" value="1"/>
</dbReference>
<dbReference type="Gene3D" id="3.40.50.970">
    <property type="match status" value="1"/>
</dbReference>
<dbReference type="Pfam" id="PF00456">
    <property type="entry name" value="Transketolase_N"/>
    <property type="match status" value="1"/>
</dbReference>
<dbReference type="GO" id="GO:0004802">
    <property type="term" value="F:transketolase activity"/>
    <property type="evidence" value="ECO:0007669"/>
    <property type="project" value="UniProtKB-EC"/>
</dbReference>
<evidence type="ECO:0000256" key="3">
    <source>
        <dbReference type="ARBA" id="ARBA00023052"/>
    </source>
</evidence>
<dbReference type="Proteomes" id="UP001262754">
    <property type="component" value="Unassembled WGS sequence"/>
</dbReference>
<evidence type="ECO:0000259" key="4">
    <source>
        <dbReference type="Pfam" id="PF00456"/>
    </source>
</evidence>
<sequence length="276" mass="29538">MSEASQRLENRAARVAERANWIRRSALKMTFDAGQGHPGGDLSAADILAALYFDILRHDPARPDAPDRDRFVMSKGHCTGAFYSVLAAAGFFPQAELSTYLQPLSRLNGHPSRAALPGVETSTGPLGHGLPVAVGIAIAGQIDAADYRVFVLTGDGELQEGSCWEAAMTAGHRKLDNLTLIVDRNRLQQGALTEDTVALAPLADKWRAFGWDVVEVDGHDPAALLAALEHPGSRPLCVIAATIKGKGVSYMENQAGWHHGCPTPDQYAQALRELAA</sequence>
<dbReference type="RefSeq" id="WP_056753898.1">
    <property type="nucleotide sequence ID" value="NZ_JAVDRL010000012.1"/>
</dbReference>
<reference evidence="5 6" key="1">
    <citation type="submission" date="2023-07" db="EMBL/GenBank/DDBJ databases">
        <title>Sorghum-associated microbial communities from plants grown in Nebraska, USA.</title>
        <authorList>
            <person name="Schachtman D."/>
        </authorList>
    </citation>
    <scope>NUCLEOTIDE SEQUENCE [LARGE SCALE GENOMIC DNA]</scope>
    <source>
        <strain evidence="5 6">DS2154</strain>
    </source>
</reference>
<dbReference type="InterPro" id="IPR005474">
    <property type="entry name" value="Transketolase_N"/>
</dbReference>
<dbReference type="InterPro" id="IPR029061">
    <property type="entry name" value="THDP-binding"/>
</dbReference>
<gene>
    <name evidence="5" type="ORF">J2800_004082</name>
</gene>
<name>A0ABU1N4F0_9CAUL</name>
<feature type="domain" description="Transketolase N-terminal" evidence="4">
    <location>
        <begin position="19"/>
        <end position="272"/>
    </location>
</feature>
<dbReference type="PANTHER" id="PTHR47514:SF1">
    <property type="entry name" value="TRANSKETOLASE N-TERMINAL SECTION-RELATED"/>
    <property type="match status" value="1"/>
</dbReference>
<comment type="cofactor">
    <cofactor evidence="1">
        <name>thiamine diphosphate</name>
        <dbReference type="ChEBI" id="CHEBI:58937"/>
    </cofactor>
</comment>
<comment type="similarity">
    <text evidence="2">Belongs to the transketolase family.</text>
</comment>
<accession>A0ABU1N4F0</accession>
<dbReference type="PANTHER" id="PTHR47514">
    <property type="entry name" value="TRANSKETOLASE N-TERMINAL SECTION-RELATED"/>
    <property type="match status" value="1"/>
</dbReference>
<proteinExistence type="inferred from homology"/>
<keyword evidence="6" id="KW-1185">Reference proteome</keyword>
<dbReference type="EC" id="2.2.1.1" evidence="5"/>
<organism evidence="5 6">
    <name type="scientific">Caulobacter rhizosphaerae</name>
    <dbReference type="NCBI Taxonomy" id="2010972"/>
    <lineage>
        <taxon>Bacteria</taxon>
        <taxon>Pseudomonadati</taxon>
        <taxon>Pseudomonadota</taxon>
        <taxon>Alphaproteobacteria</taxon>
        <taxon>Caulobacterales</taxon>
        <taxon>Caulobacteraceae</taxon>
        <taxon>Caulobacter</taxon>
    </lineage>
</organism>
<dbReference type="EMBL" id="JAVDRL010000012">
    <property type="protein sequence ID" value="MDR6533320.1"/>
    <property type="molecule type" value="Genomic_DNA"/>
</dbReference>
<keyword evidence="5" id="KW-0808">Transferase</keyword>
<evidence type="ECO:0000313" key="5">
    <source>
        <dbReference type="EMBL" id="MDR6533320.1"/>
    </source>
</evidence>
<protein>
    <submittedName>
        <fullName evidence="5">Transketolase</fullName>
        <ecNumber evidence="5">2.2.1.1</ecNumber>
    </submittedName>
</protein>
<dbReference type="SUPFAM" id="SSF52518">
    <property type="entry name" value="Thiamin diphosphate-binding fold (THDP-binding)"/>
    <property type="match status" value="1"/>
</dbReference>
<comment type="caution">
    <text evidence="5">The sequence shown here is derived from an EMBL/GenBank/DDBJ whole genome shotgun (WGS) entry which is preliminary data.</text>
</comment>